<comment type="caution">
    <text evidence="2">The sequence shown here is derived from an EMBL/GenBank/DDBJ whole genome shotgun (WGS) entry which is preliminary data.</text>
</comment>
<feature type="signal peptide" evidence="1">
    <location>
        <begin position="1"/>
        <end position="27"/>
    </location>
</feature>
<dbReference type="RefSeq" id="WP_345101953.1">
    <property type="nucleotide sequence ID" value="NZ_BAABCV010000004.1"/>
</dbReference>
<sequence length="257" mass="27729">MKKIYKYASALLFTGALSLMIVFNADAQRGAAHAGGGGGGATFSRGGAGSGGGFRGGASFNTGYRSRVNLGLGLDYRTGFGYRGFYGYPSLGFYFNALPFGYYPFYMGSSLFYYYDGIFYRTYDDGYVVTAPPVGAAVPSLPKGAKAIMIDNQQFFEYGGVYYKIVINDKGDKVYVVAGKDGVLNTDKSDGRNGDDNGTVNQVPHVGDIIDQLPENARRVTLNGKKYYVTAEDIYLEETKDASGVTVYRVASVPDVQ</sequence>
<dbReference type="Pfam" id="PF20125">
    <property type="entry name" value="DUF6515"/>
    <property type="match status" value="1"/>
</dbReference>
<evidence type="ECO:0000313" key="2">
    <source>
        <dbReference type="EMBL" id="GAA4092086.1"/>
    </source>
</evidence>
<name>A0ABP7WP94_9SPHI</name>
<evidence type="ECO:0000256" key="1">
    <source>
        <dbReference type="SAM" id="SignalP"/>
    </source>
</evidence>
<dbReference type="Proteomes" id="UP001500841">
    <property type="component" value="Unassembled WGS sequence"/>
</dbReference>
<reference evidence="3" key="1">
    <citation type="journal article" date="2019" name="Int. J. Syst. Evol. Microbiol.">
        <title>The Global Catalogue of Microorganisms (GCM) 10K type strain sequencing project: providing services to taxonomists for standard genome sequencing and annotation.</title>
        <authorList>
            <consortium name="The Broad Institute Genomics Platform"/>
            <consortium name="The Broad Institute Genome Sequencing Center for Infectious Disease"/>
            <person name="Wu L."/>
            <person name="Ma J."/>
        </authorList>
    </citation>
    <scope>NUCLEOTIDE SEQUENCE [LARGE SCALE GENOMIC DNA]</scope>
    <source>
        <strain evidence="3">JCM 17085</strain>
    </source>
</reference>
<organism evidence="2 3">
    <name type="scientific">Mucilaginibacter panaciglaebae</name>
    <dbReference type="NCBI Taxonomy" id="502331"/>
    <lineage>
        <taxon>Bacteria</taxon>
        <taxon>Pseudomonadati</taxon>
        <taxon>Bacteroidota</taxon>
        <taxon>Sphingobacteriia</taxon>
        <taxon>Sphingobacteriales</taxon>
        <taxon>Sphingobacteriaceae</taxon>
        <taxon>Mucilaginibacter</taxon>
    </lineage>
</organism>
<dbReference type="InterPro" id="IPR045398">
    <property type="entry name" value="DUF6515"/>
</dbReference>
<keyword evidence="1" id="KW-0732">Signal</keyword>
<proteinExistence type="predicted"/>
<keyword evidence="3" id="KW-1185">Reference proteome</keyword>
<gene>
    <name evidence="2" type="ORF">GCM10022392_12710</name>
</gene>
<evidence type="ECO:0000313" key="3">
    <source>
        <dbReference type="Proteomes" id="UP001500841"/>
    </source>
</evidence>
<dbReference type="EMBL" id="BAABCV010000004">
    <property type="protein sequence ID" value="GAA4092086.1"/>
    <property type="molecule type" value="Genomic_DNA"/>
</dbReference>
<feature type="chain" id="PRO_5045786149" evidence="1">
    <location>
        <begin position="28"/>
        <end position="257"/>
    </location>
</feature>
<protein>
    <submittedName>
        <fullName evidence="2">Uncharacterized protein</fullName>
    </submittedName>
</protein>
<accession>A0ABP7WP94</accession>